<accession>A0A0K2GGY0</accession>
<evidence type="ECO:0000313" key="10">
    <source>
        <dbReference type="Proteomes" id="UP000069205"/>
    </source>
</evidence>
<dbReference type="EC" id="3.5.1.19" evidence="6"/>
<dbReference type="InterPro" id="IPR000868">
    <property type="entry name" value="Isochorismatase-like_dom"/>
</dbReference>
<dbReference type="Proteomes" id="UP000069205">
    <property type="component" value="Chromosome"/>
</dbReference>
<evidence type="ECO:0000256" key="4">
    <source>
        <dbReference type="ARBA" id="ARBA00022801"/>
    </source>
</evidence>
<dbReference type="GO" id="GO:0046872">
    <property type="term" value="F:metal ion binding"/>
    <property type="evidence" value="ECO:0007669"/>
    <property type="project" value="UniProtKB-KW"/>
</dbReference>
<name>A0A0K2GGY0_NITMO</name>
<keyword evidence="10" id="KW-1185">Reference proteome</keyword>
<keyword evidence="2" id="KW-0662">Pyridine nucleotide biosynthesis</keyword>
<evidence type="ECO:0000256" key="2">
    <source>
        <dbReference type="ARBA" id="ARBA00022642"/>
    </source>
</evidence>
<protein>
    <recommendedName>
        <fullName evidence="6">nicotinamidase</fullName>
        <ecNumber evidence="6">3.5.1.19</ecNumber>
    </recommendedName>
    <alternativeName>
        <fullName evidence="7">Nicotinamide deamidase</fullName>
    </alternativeName>
</protein>
<dbReference type="PANTHER" id="PTHR11080">
    <property type="entry name" value="PYRAZINAMIDASE/NICOTINAMIDASE"/>
    <property type="match status" value="1"/>
</dbReference>
<gene>
    <name evidence="9" type="primary">pncA</name>
    <name evidence="9" type="ORF">NITMOv2_3834</name>
</gene>
<feature type="domain" description="Isochorismatase-like" evidence="8">
    <location>
        <begin position="9"/>
        <end position="168"/>
    </location>
</feature>
<evidence type="ECO:0000256" key="3">
    <source>
        <dbReference type="ARBA" id="ARBA00022723"/>
    </source>
</evidence>
<dbReference type="Pfam" id="PF00857">
    <property type="entry name" value="Isochorismatase"/>
    <property type="match status" value="1"/>
</dbReference>
<comment type="similarity">
    <text evidence="1">Belongs to the isochorismatase family.</text>
</comment>
<keyword evidence="4 9" id="KW-0378">Hydrolase</keyword>
<dbReference type="OrthoDB" id="9785724at2"/>
<evidence type="ECO:0000256" key="1">
    <source>
        <dbReference type="ARBA" id="ARBA00006336"/>
    </source>
</evidence>
<dbReference type="KEGG" id="nmv:NITMOv2_3834"/>
<dbReference type="RefSeq" id="WP_053381106.1">
    <property type="nucleotide sequence ID" value="NZ_CP011801.1"/>
</dbReference>
<dbReference type="PATRIC" id="fig|42253.5.peg.3778"/>
<dbReference type="AlphaFoldDB" id="A0A0K2GGY0"/>
<dbReference type="EMBL" id="CP011801">
    <property type="protein sequence ID" value="ALA60223.1"/>
    <property type="molecule type" value="Genomic_DNA"/>
</dbReference>
<evidence type="ECO:0000259" key="8">
    <source>
        <dbReference type="Pfam" id="PF00857"/>
    </source>
</evidence>
<evidence type="ECO:0000256" key="5">
    <source>
        <dbReference type="ARBA" id="ARBA00037900"/>
    </source>
</evidence>
<dbReference type="Gene3D" id="3.40.50.850">
    <property type="entry name" value="Isochorismatase-like"/>
    <property type="match status" value="1"/>
</dbReference>
<dbReference type="GO" id="GO:0008936">
    <property type="term" value="F:nicotinamidase activity"/>
    <property type="evidence" value="ECO:0007669"/>
    <property type="project" value="UniProtKB-EC"/>
</dbReference>
<evidence type="ECO:0000256" key="7">
    <source>
        <dbReference type="ARBA" id="ARBA00043224"/>
    </source>
</evidence>
<dbReference type="InterPro" id="IPR036380">
    <property type="entry name" value="Isochorismatase-like_sf"/>
</dbReference>
<dbReference type="STRING" id="42253.NITMOv2_3834"/>
<evidence type="ECO:0000256" key="6">
    <source>
        <dbReference type="ARBA" id="ARBA00039017"/>
    </source>
</evidence>
<keyword evidence="3" id="KW-0479">Metal-binding</keyword>
<proteinExistence type="inferred from homology"/>
<dbReference type="PANTHER" id="PTHR11080:SF2">
    <property type="entry name" value="LD05707P"/>
    <property type="match status" value="1"/>
</dbReference>
<dbReference type="InterPro" id="IPR052347">
    <property type="entry name" value="Isochorismatase_Nicotinamidase"/>
</dbReference>
<sequence length="193" mass="20956">MATLSPHDALLIADIQNDFLPGGALGIRGADAVIPVLEAYLHRFETQGLPIFLTRDWHPPGHCSFREQGGPWPAHCVAGTPGSLPPEGFHTPPAAVVIYKAIEPDREAYSAFQDTLLHRHLHALGVRRLFIGGLATDYCVLNSVKDARRLGYDVRLLKDGIKAVDVQPGDGRRAEEEMIRLGAVPVTLEAMAA</sequence>
<reference evidence="9 10" key="1">
    <citation type="journal article" date="2015" name="Proc. Natl. Acad. Sci. U.S.A.">
        <title>Expanded metabolic versatility of ubiquitous nitrite-oxidizing bacteria from the genus Nitrospira.</title>
        <authorList>
            <person name="Koch H."/>
            <person name="Lucker S."/>
            <person name="Albertsen M."/>
            <person name="Kitzinger K."/>
            <person name="Herbold C."/>
            <person name="Spieck E."/>
            <person name="Nielsen P.H."/>
            <person name="Wagner M."/>
            <person name="Daims H."/>
        </authorList>
    </citation>
    <scope>NUCLEOTIDE SEQUENCE [LARGE SCALE GENOMIC DNA]</scope>
    <source>
        <strain evidence="9 10">NSP M-1</strain>
    </source>
</reference>
<organism evidence="9 10">
    <name type="scientific">Nitrospira moscoviensis</name>
    <dbReference type="NCBI Taxonomy" id="42253"/>
    <lineage>
        <taxon>Bacteria</taxon>
        <taxon>Pseudomonadati</taxon>
        <taxon>Nitrospirota</taxon>
        <taxon>Nitrospiria</taxon>
        <taxon>Nitrospirales</taxon>
        <taxon>Nitrospiraceae</taxon>
        <taxon>Nitrospira</taxon>
    </lineage>
</organism>
<dbReference type="GO" id="GO:0019363">
    <property type="term" value="P:pyridine nucleotide biosynthetic process"/>
    <property type="evidence" value="ECO:0007669"/>
    <property type="project" value="UniProtKB-KW"/>
</dbReference>
<dbReference type="SUPFAM" id="SSF52499">
    <property type="entry name" value="Isochorismatase-like hydrolases"/>
    <property type="match status" value="1"/>
</dbReference>
<comment type="pathway">
    <text evidence="5">Cofactor biosynthesis; nicotinate biosynthesis; nicotinate from nicotinamide: step 1/1.</text>
</comment>
<evidence type="ECO:0000313" key="9">
    <source>
        <dbReference type="EMBL" id="ALA60223.1"/>
    </source>
</evidence>